<dbReference type="Gene3D" id="3.40.50.1820">
    <property type="entry name" value="alpha/beta hydrolase"/>
    <property type="match status" value="1"/>
</dbReference>
<dbReference type="InterPro" id="IPR029058">
    <property type="entry name" value="AB_hydrolase_fold"/>
</dbReference>
<keyword evidence="5" id="KW-0325">Glycoprotein</keyword>
<dbReference type="GO" id="GO:0052689">
    <property type="term" value="F:carboxylic ester hydrolase activity"/>
    <property type="evidence" value="ECO:0007669"/>
    <property type="project" value="UniProtKB-KW"/>
</dbReference>
<organism evidence="8 9">
    <name type="scientific">Henosepilachna vigintioctopunctata</name>
    <dbReference type="NCBI Taxonomy" id="420089"/>
    <lineage>
        <taxon>Eukaryota</taxon>
        <taxon>Metazoa</taxon>
        <taxon>Ecdysozoa</taxon>
        <taxon>Arthropoda</taxon>
        <taxon>Hexapoda</taxon>
        <taxon>Insecta</taxon>
        <taxon>Pterygota</taxon>
        <taxon>Neoptera</taxon>
        <taxon>Endopterygota</taxon>
        <taxon>Coleoptera</taxon>
        <taxon>Polyphaga</taxon>
        <taxon>Cucujiformia</taxon>
        <taxon>Coccinelloidea</taxon>
        <taxon>Coccinellidae</taxon>
        <taxon>Epilachninae</taxon>
        <taxon>Epilachnini</taxon>
        <taxon>Henosepilachna</taxon>
    </lineage>
</organism>
<evidence type="ECO:0000256" key="5">
    <source>
        <dbReference type="ARBA" id="ARBA00023180"/>
    </source>
</evidence>
<evidence type="ECO:0000256" key="2">
    <source>
        <dbReference type="ARBA" id="ARBA00022487"/>
    </source>
</evidence>
<evidence type="ECO:0000256" key="4">
    <source>
        <dbReference type="ARBA" id="ARBA00023157"/>
    </source>
</evidence>
<dbReference type="InterPro" id="IPR019826">
    <property type="entry name" value="Carboxylesterase_B_AS"/>
</dbReference>
<keyword evidence="6" id="KW-0732">Signal</keyword>
<gene>
    <name evidence="8" type="ORF">WA026_020229</name>
</gene>
<evidence type="ECO:0000313" key="9">
    <source>
        <dbReference type="Proteomes" id="UP001431783"/>
    </source>
</evidence>
<dbReference type="InterPro" id="IPR002018">
    <property type="entry name" value="CarbesteraseB"/>
</dbReference>
<dbReference type="FunFam" id="3.40.50.1820:FF:000155">
    <property type="entry name" value="Carboxylic ester hydrolase"/>
    <property type="match status" value="1"/>
</dbReference>
<accession>A0AAW1TMX9</accession>
<dbReference type="InterPro" id="IPR050309">
    <property type="entry name" value="Type-B_Carboxylest/Lipase"/>
</dbReference>
<evidence type="ECO:0000313" key="8">
    <source>
        <dbReference type="EMBL" id="KAK9872877.1"/>
    </source>
</evidence>
<dbReference type="InterPro" id="IPR019819">
    <property type="entry name" value="Carboxylesterase_B_CS"/>
</dbReference>
<name>A0AAW1TMX9_9CUCU</name>
<keyword evidence="3 6" id="KW-0378">Hydrolase</keyword>
<dbReference type="AlphaFoldDB" id="A0AAW1TMX9"/>
<keyword evidence="4" id="KW-1015">Disulfide bond</keyword>
<protein>
    <recommendedName>
        <fullName evidence="6">Carboxylic ester hydrolase</fullName>
        <ecNumber evidence="6">3.1.1.-</ecNumber>
    </recommendedName>
</protein>
<dbReference type="PANTHER" id="PTHR11559">
    <property type="entry name" value="CARBOXYLESTERASE"/>
    <property type="match status" value="1"/>
</dbReference>
<feature type="chain" id="PRO_5043102127" description="Carboxylic ester hydrolase" evidence="6">
    <location>
        <begin position="20"/>
        <end position="596"/>
    </location>
</feature>
<evidence type="ECO:0000256" key="1">
    <source>
        <dbReference type="ARBA" id="ARBA00005964"/>
    </source>
</evidence>
<dbReference type="EMBL" id="JARQZJ010000014">
    <property type="protein sequence ID" value="KAK9872877.1"/>
    <property type="molecule type" value="Genomic_DNA"/>
</dbReference>
<keyword evidence="9" id="KW-1185">Reference proteome</keyword>
<sequence length="596" mass="68315">MVLQSNFFLFLLGVQLMSAYRTDFDPYTVTSSGKIVGTSSFSRRGRLFSVFRGIPYAKPPVGSLRFKEPEEIEKWNHTFFATKDAPKCAQKNYLFGIHNIEGSEDCLYLNVYTPNLDFKKKPIPVMVFIHWGGFFAGYSGSEYLGPEYFMDKDVVLVTFNYRLGVLGFFSTYDDSAPGNFGFKDQTLALKWVQKNIKNFGGDNTKVTIFGQSAGGASVHYHMISKNSEGLFQRAISESGTALALWAQPFDGKTVQLPQIQAKLVGCGHSVNNSSSMVDCLRQVDVESLIQSGDRFKFFSVDPLTVYLPAIEKKTANNPNPFITKHPIEYIKFGNFSRVPWIVGIVSDEGLLRASALWSQSYVWKNLNKKFDILMPKMMMLSNSAPNHKIPPLWEKIKSFYFKESDDENPAKYKTMRGLIDLYTDRAFHYSTYQSTLLHSVQGHNPIWFYKFNYRGQYTYKTLFSGVNETTSSYPHSASHCDDLLYLFKSKALFADLNKENDQEMIDHMINLWTDFATYGNPTPRDSLKWKPITNLKEIGKQEITKSINFLHIKGSFNNESPSFQMDTGIYNNRLHFWEELPLIENIKELDQNHQDF</sequence>
<comment type="caution">
    <text evidence="8">The sequence shown here is derived from an EMBL/GenBank/DDBJ whole genome shotgun (WGS) entry which is preliminary data.</text>
</comment>
<keyword evidence="2" id="KW-0719">Serine esterase</keyword>
<evidence type="ECO:0000259" key="7">
    <source>
        <dbReference type="Pfam" id="PF00135"/>
    </source>
</evidence>
<dbReference type="Proteomes" id="UP001431783">
    <property type="component" value="Unassembled WGS sequence"/>
</dbReference>
<dbReference type="EC" id="3.1.1.-" evidence="6"/>
<evidence type="ECO:0000256" key="6">
    <source>
        <dbReference type="RuleBase" id="RU361235"/>
    </source>
</evidence>
<proteinExistence type="inferred from homology"/>
<dbReference type="PROSITE" id="PS00941">
    <property type="entry name" value="CARBOXYLESTERASE_B_2"/>
    <property type="match status" value="1"/>
</dbReference>
<evidence type="ECO:0000256" key="3">
    <source>
        <dbReference type="ARBA" id="ARBA00022801"/>
    </source>
</evidence>
<reference evidence="8 9" key="1">
    <citation type="submission" date="2023-03" db="EMBL/GenBank/DDBJ databases">
        <title>Genome insight into feeding habits of ladybird beetles.</title>
        <authorList>
            <person name="Li H.-S."/>
            <person name="Huang Y.-H."/>
            <person name="Pang H."/>
        </authorList>
    </citation>
    <scope>NUCLEOTIDE SEQUENCE [LARGE SCALE GENOMIC DNA]</scope>
    <source>
        <strain evidence="8">SYSU_2023b</strain>
        <tissue evidence="8">Whole body</tissue>
    </source>
</reference>
<dbReference type="PROSITE" id="PS00122">
    <property type="entry name" value="CARBOXYLESTERASE_B_1"/>
    <property type="match status" value="1"/>
</dbReference>
<dbReference type="SUPFAM" id="SSF53474">
    <property type="entry name" value="alpha/beta-Hydrolases"/>
    <property type="match status" value="1"/>
</dbReference>
<dbReference type="Pfam" id="PF00135">
    <property type="entry name" value="COesterase"/>
    <property type="match status" value="1"/>
</dbReference>
<feature type="signal peptide" evidence="6">
    <location>
        <begin position="1"/>
        <end position="19"/>
    </location>
</feature>
<feature type="domain" description="Carboxylesterase type B" evidence="7">
    <location>
        <begin position="29"/>
        <end position="576"/>
    </location>
</feature>
<comment type="similarity">
    <text evidence="1 6">Belongs to the type-B carboxylesterase/lipase family.</text>
</comment>